<keyword evidence="3 6" id="KW-0812">Transmembrane</keyword>
<sequence>MEPQKSIKKNNYKVWGLPFLVIVITITSLSFAKDFLLPVILAFLLSLVLSPAVRFLIKIKIPVVLASLIMLMVSCAIFVGALWLVTPGVAQWMSAAPEKIEQRLSTDKEIKSTIDKLQETSKKVNDAVEKIAIEDKPASQTKVVIEQTSWSSDILNALQLGLSRTLLIFALTMFLLTSGHELILNLIHLSSQPKKRKRLIRLFQRLRREVGQYLGAAFLVNLALGCITSTVFWYLEVPLAWTWLVLITFLRFIPYVGISLIAILLLLVSMTHFQSLQETLMPLGIFMGLSTIFGFFVDPMVHSVRLKVNPVVVFVSVIFWGWLWGAAGAILAVPLLTVALVTADCMNWDKVTRIVTRA</sequence>
<organism evidence="7 8">
    <name type="scientific">Catenovulum adriaticum</name>
    <dbReference type="NCBI Taxonomy" id="2984846"/>
    <lineage>
        <taxon>Bacteria</taxon>
        <taxon>Pseudomonadati</taxon>
        <taxon>Pseudomonadota</taxon>
        <taxon>Gammaproteobacteria</taxon>
        <taxon>Alteromonadales</taxon>
        <taxon>Alteromonadaceae</taxon>
        <taxon>Catenovulum</taxon>
    </lineage>
</organism>
<feature type="transmembrane region" description="Helical" evidence="6">
    <location>
        <begin position="210"/>
        <end position="235"/>
    </location>
</feature>
<feature type="transmembrane region" description="Helical" evidence="6">
    <location>
        <begin position="280"/>
        <end position="297"/>
    </location>
</feature>
<feature type="transmembrane region" description="Helical" evidence="6">
    <location>
        <begin position="317"/>
        <end position="343"/>
    </location>
</feature>
<dbReference type="Proteomes" id="UP001163726">
    <property type="component" value="Chromosome"/>
</dbReference>
<dbReference type="Pfam" id="PF01594">
    <property type="entry name" value="AI-2E_transport"/>
    <property type="match status" value="1"/>
</dbReference>
<feature type="transmembrane region" description="Helical" evidence="6">
    <location>
        <begin position="35"/>
        <end position="57"/>
    </location>
</feature>
<reference evidence="7" key="1">
    <citation type="submission" date="2022-10" db="EMBL/GenBank/DDBJ databases">
        <title>Catenovulum adriacola sp. nov. isolated in the Harbour of Susak.</title>
        <authorList>
            <person name="Schoch T."/>
            <person name="Reich S.J."/>
            <person name="Stoeferle S."/>
            <person name="Flaiz M."/>
            <person name="Kazda M."/>
            <person name="Riedel C.U."/>
            <person name="Duerre P."/>
        </authorList>
    </citation>
    <scope>NUCLEOTIDE SEQUENCE</scope>
    <source>
        <strain evidence="7">TS8</strain>
    </source>
</reference>
<protein>
    <submittedName>
        <fullName evidence="7">AI-2E family transporter</fullName>
    </submittedName>
</protein>
<accession>A0ABY7AS63</accession>
<dbReference type="PANTHER" id="PTHR21716:SF16">
    <property type="entry name" value="BLL1467 PROTEIN"/>
    <property type="match status" value="1"/>
</dbReference>
<evidence type="ECO:0000256" key="3">
    <source>
        <dbReference type="ARBA" id="ARBA00022692"/>
    </source>
</evidence>
<evidence type="ECO:0000256" key="2">
    <source>
        <dbReference type="ARBA" id="ARBA00009773"/>
    </source>
</evidence>
<evidence type="ECO:0000256" key="4">
    <source>
        <dbReference type="ARBA" id="ARBA00022989"/>
    </source>
</evidence>
<evidence type="ECO:0000256" key="6">
    <source>
        <dbReference type="SAM" id="Phobius"/>
    </source>
</evidence>
<evidence type="ECO:0000256" key="5">
    <source>
        <dbReference type="ARBA" id="ARBA00023136"/>
    </source>
</evidence>
<keyword evidence="4 6" id="KW-1133">Transmembrane helix</keyword>
<evidence type="ECO:0000256" key="1">
    <source>
        <dbReference type="ARBA" id="ARBA00004141"/>
    </source>
</evidence>
<evidence type="ECO:0000313" key="8">
    <source>
        <dbReference type="Proteomes" id="UP001163726"/>
    </source>
</evidence>
<feature type="transmembrane region" description="Helical" evidence="6">
    <location>
        <begin position="64"/>
        <end position="85"/>
    </location>
</feature>
<feature type="transmembrane region" description="Helical" evidence="6">
    <location>
        <begin position="241"/>
        <end position="268"/>
    </location>
</feature>
<feature type="transmembrane region" description="Helical" evidence="6">
    <location>
        <begin position="166"/>
        <end position="189"/>
    </location>
</feature>
<dbReference type="EMBL" id="CP109965">
    <property type="protein sequence ID" value="WAJ71335.1"/>
    <property type="molecule type" value="Genomic_DNA"/>
</dbReference>
<proteinExistence type="inferred from homology"/>
<keyword evidence="5 6" id="KW-0472">Membrane</keyword>
<dbReference type="InterPro" id="IPR002549">
    <property type="entry name" value="AI-2E-like"/>
</dbReference>
<comment type="subcellular location">
    <subcellularLocation>
        <location evidence="1">Membrane</location>
        <topology evidence="1">Multi-pass membrane protein</topology>
    </subcellularLocation>
</comment>
<gene>
    <name evidence="7" type="ORF">OLW01_05935</name>
</gene>
<comment type="similarity">
    <text evidence="2">Belongs to the autoinducer-2 exporter (AI-2E) (TC 2.A.86) family.</text>
</comment>
<name>A0ABY7AS63_9ALTE</name>
<feature type="transmembrane region" description="Helical" evidence="6">
    <location>
        <begin position="12"/>
        <end position="29"/>
    </location>
</feature>
<dbReference type="RefSeq" id="WP_268075811.1">
    <property type="nucleotide sequence ID" value="NZ_CP109965.1"/>
</dbReference>
<keyword evidence="8" id="KW-1185">Reference proteome</keyword>
<dbReference type="PANTHER" id="PTHR21716">
    <property type="entry name" value="TRANSMEMBRANE PROTEIN"/>
    <property type="match status" value="1"/>
</dbReference>
<evidence type="ECO:0000313" key="7">
    <source>
        <dbReference type="EMBL" id="WAJ71335.1"/>
    </source>
</evidence>